<dbReference type="RefSeq" id="WP_092614916.1">
    <property type="nucleotide sequence ID" value="NZ_FMYK01000001.1"/>
</dbReference>
<dbReference type="GO" id="GO:0003700">
    <property type="term" value="F:DNA-binding transcription factor activity"/>
    <property type="evidence" value="ECO:0007669"/>
    <property type="project" value="InterPro"/>
</dbReference>
<dbReference type="PRINTS" id="PR00032">
    <property type="entry name" value="HTHARAC"/>
</dbReference>
<dbReference type="InterPro" id="IPR032687">
    <property type="entry name" value="AraC-type_N"/>
</dbReference>
<dbReference type="OrthoDB" id="5740883at2"/>
<protein>
    <submittedName>
        <fullName evidence="5">AraC-type DNA-binding protein</fullName>
    </submittedName>
</protein>
<evidence type="ECO:0000259" key="4">
    <source>
        <dbReference type="PROSITE" id="PS01124"/>
    </source>
</evidence>
<name>A0A1G6GQZ4_9GAMM</name>
<reference evidence="6" key="1">
    <citation type="submission" date="2016-09" db="EMBL/GenBank/DDBJ databases">
        <authorList>
            <person name="Varghese N."/>
            <person name="Submissions S."/>
        </authorList>
    </citation>
    <scope>NUCLEOTIDE SEQUENCE [LARGE SCALE GENOMIC DNA]</scope>
    <source>
        <strain evidence="6">ANC 3699</strain>
    </source>
</reference>
<keyword evidence="6" id="KW-1185">Reference proteome</keyword>
<gene>
    <name evidence="5" type="ORF">SAMN05421749_101285</name>
</gene>
<dbReference type="GO" id="GO:0005829">
    <property type="term" value="C:cytosol"/>
    <property type="evidence" value="ECO:0007669"/>
    <property type="project" value="TreeGrafter"/>
</dbReference>
<keyword evidence="2 5" id="KW-0238">DNA-binding</keyword>
<evidence type="ECO:0000313" key="6">
    <source>
        <dbReference type="Proteomes" id="UP000242317"/>
    </source>
</evidence>
<evidence type="ECO:0000313" key="5">
    <source>
        <dbReference type="EMBL" id="SDB84263.1"/>
    </source>
</evidence>
<dbReference type="Gene3D" id="1.10.10.60">
    <property type="entry name" value="Homeodomain-like"/>
    <property type="match status" value="1"/>
</dbReference>
<dbReference type="SUPFAM" id="SSF46689">
    <property type="entry name" value="Homeodomain-like"/>
    <property type="match status" value="1"/>
</dbReference>
<dbReference type="Pfam" id="PF12625">
    <property type="entry name" value="Arabinose_bd"/>
    <property type="match status" value="1"/>
</dbReference>
<dbReference type="AlphaFoldDB" id="A0A1G6GQZ4"/>
<dbReference type="Pfam" id="PF12833">
    <property type="entry name" value="HTH_18"/>
    <property type="match status" value="1"/>
</dbReference>
<dbReference type="PROSITE" id="PS01124">
    <property type="entry name" value="HTH_ARAC_FAMILY_2"/>
    <property type="match status" value="1"/>
</dbReference>
<dbReference type="Proteomes" id="UP000242317">
    <property type="component" value="Unassembled WGS sequence"/>
</dbReference>
<dbReference type="GO" id="GO:0000976">
    <property type="term" value="F:transcription cis-regulatory region binding"/>
    <property type="evidence" value="ECO:0007669"/>
    <property type="project" value="TreeGrafter"/>
</dbReference>
<dbReference type="InterPro" id="IPR009057">
    <property type="entry name" value="Homeodomain-like_sf"/>
</dbReference>
<dbReference type="InterPro" id="IPR020449">
    <property type="entry name" value="Tscrpt_reg_AraC-type_HTH"/>
</dbReference>
<evidence type="ECO:0000256" key="1">
    <source>
        <dbReference type="ARBA" id="ARBA00023015"/>
    </source>
</evidence>
<evidence type="ECO:0000256" key="3">
    <source>
        <dbReference type="ARBA" id="ARBA00023163"/>
    </source>
</evidence>
<accession>A0A1G6GQZ4</accession>
<organism evidence="5 6">
    <name type="scientific">Acinetobacter marinus</name>
    <dbReference type="NCBI Taxonomy" id="281375"/>
    <lineage>
        <taxon>Bacteria</taxon>
        <taxon>Pseudomonadati</taxon>
        <taxon>Pseudomonadota</taxon>
        <taxon>Gammaproteobacteria</taxon>
        <taxon>Moraxellales</taxon>
        <taxon>Moraxellaceae</taxon>
        <taxon>Acinetobacter</taxon>
    </lineage>
</organism>
<dbReference type="EMBL" id="FMYK01000001">
    <property type="protein sequence ID" value="SDB84263.1"/>
    <property type="molecule type" value="Genomic_DNA"/>
</dbReference>
<sequence length="341" mass="39430">MHRLAPIRPAQSNPIGILKLIADYLDEQGFDSNAVFAPFGILPDDLKNNMYPISLQTQGKILQTAEALTGCDHLGLLIGQKAQFANIGPLRFLVLNAPTMRDAMQSLFSYGRMWYRGQKLDLLEEHSYARICMNIDGDIPSKGQYQTAYLVAMVSIIEMILGQTWRPSLVRISYPKPASAHLYEKAFGCPVWFGQSQHEILFPASQLDQQRTGHDQQLDHFLRQHLFALKSREHVDMIGQICKIIEELLPRQHCTVERVAEYFSMHRFTLYRYLAKHHTTFEELLETTRQKSAIHYLKNKNLMLIEVANLVGYDDQANFTRAFKRWYGITPGRWRRANIRF</sequence>
<dbReference type="PANTHER" id="PTHR47894:SF4">
    <property type="entry name" value="HTH-TYPE TRANSCRIPTIONAL REGULATOR GADX"/>
    <property type="match status" value="1"/>
</dbReference>
<proteinExistence type="predicted"/>
<dbReference type="SMART" id="SM00342">
    <property type="entry name" value="HTH_ARAC"/>
    <property type="match status" value="1"/>
</dbReference>
<keyword evidence="1" id="KW-0805">Transcription regulation</keyword>
<feature type="domain" description="HTH araC/xylS-type" evidence="4">
    <location>
        <begin position="239"/>
        <end position="337"/>
    </location>
</feature>
<evidence type="ECO:0000256" key="2">
    <source>
        <dbReference type="ARBA" id="ARBA00023125"/>
    </source>
</evidence>
<dbReference type="InterPro" id="IPR018060">
    <property type="entry name" value="HTH_AraC"/>
</dbReference>
<keyword evidence="3" id="KW-0804">Transcription</keyword>
<dbReference type="PANTHER" id="PTHR47894">
    <property type="entry name" value="HTH-TYPE TRANSCRIPTIONAL REGULATOR GADX"/>
    <property type="match status" value="1"/>
</dbReference>